<reference evidence="4 5" key="1">
    <citation type="journal article" date="2013" name="BMC Genomics">
        <title>ContigScape: a Cytoscape plugin facilitating microbial genome gap closing.</title>
        <authorList>
            <person name="Tang B."/>
            <person name="Wang Q."/>
            <person name="Yang M."/>
            <person name="Xie F."/>
            <person name="Zhu Y."/>
            <person name="Zhuo Y."/>
            <person name="Wang S."/>
            <person name="Gao H."/>
            <person name="Ding X."/>
            <person name="Zhang L."/>
            <person name="Zhao G."/>
            <person name="Zheng H."/>
        </authorList>
    </citation>
    <scope>NUCLEOTIDE SEQUENCE [LARGE SCALE GENOMIC DNA]</scope>
    <source>
        <strain evidence="4 5">HCCB10007</strain>
    </source>
</reference>
<feature type="domain" description="Thioesterase TesA-like" evidence="3">
    <location>
        <begin position="7"/>
        <end position="197"/>
    </location>
</feature>
<dbReference type="SUPFAM" id="SSF53474">
    <property type="entry name" value="alpha/beta-Hydrolases"/>
    <property type="match status" value="1"/>
</dbReference>
<keyword evidence="5" id="KW-1185">Reference proteome</keyword>
<dbReference type="Proteomes" id="UP000013968">
    <property type="component" value="Chromosome"/>
</dbReference>
<dbReference type="GO" id="GO:0016787">
    <property type="term" value="F:hydrolase activity"/>
    <property type="evidence" value="ECO:0007669"/>
    <property type="project" value="UniProtKB-KW"/>
</dbReference>
<dbReference type="Pfam" id="PF00975">
    <property type="entry name" value="Thioesterase"/>
    <property type="match status" value="1"/>
</dbReference>
<evidence type="ECO:0000256" key="1">
    <source>
        <dbReference type="ARBA" id="ARBA00007169"/>
    </source>
</evidence>
<evidence type="ECO:0000259" key="3">
    <source>
        <dbReference type="SMART" id="SM00824"/>
    </source>
</evidence>
<dbReference type="Gene3D" id="3.40.50.1820">
    <property type="entry name" value="alpha/beta hydrolase"/>
    <property type="match status" value="1"/>
</dbReference>
<evidence type="ECO:0000313" key="4">
    <source>
        <dbReference type="EMBL" id="AGM07931.1"/>
    </source>
</evidence>
<dbReference type="HOGENOM" id="CLU_070456_2_0_11"/>
<dbReference type="InterPro" id="IPR012223">
    <property type="entry name" value="TEII"/>
</dbReference>
<dbReference type="AlphaFoldDB" id="R4T6E0"/>
<proteinExistence type="inferred from homology"/>
<keyword evidence="2" id="KW-0378">Hydrolase</keyword>
<dbReference type="InterPro" id="IPR020802">
    <property type="entry name" value="TesA-like"/>
</dbReference>
<comment type="similarity">
    <text evidence="1">Belongs to the thioesterase family.</text>
</comment>
<dbReference type="EMBL" id="CP003410">
    <property type="protein sequence ID" value="AGM07931.1"/>
    <property type="molecule type" value="Genomic_DNA"/>
</dbReference>
<dbReference type="PATRIC" id="fig|1156913.3.peg.5445"/>
<name>R4T6E0_9PSEU</name>
<organism evidence="4 5">
    <name type="scientific">Amycolatopsis keratiniphila</name>
    <dbReference type="NCBI Taxonomy" id="129921"/>
    <lineage>
        <taxon>Bacteria</taxon>
        <taxon>Bacillati</taxon>
        <taxon>Actinomycetota</taxon>
        <taxon>Actinomycetes</taxon>
        <taxon>Pseudonocardiales</taxon>
        <taxon>Pseudonocardiaceae</taxon>
        <taxon>Amycolatopsis</taxon>
        <taxon>Amycolatopsis japonica group</taxon>
    </lineage>
</organism>
<dbReference type="InterPro" id="IPR029058">
    <property type="entry name" value="AB_hydrolase_fold"/>
</dbReference>
<dbReference type="PANTHER" id="PTHR11487:SF0">
    <property type="entry name" value="S-ACYL FATTY ACID SYNTHASE THIOESTERASE, MEDIUM CHAIN"/>
    <property type="match status" value="1"/>
</dbReference>
<dbReference type="InterPro" id="IPR001031">
    <property type="entry name" value="Thioesterase"/>
</dbReference>
<dbReference type="KEGG" id="aoi:AORI_5348"/>
<sequence length="250" mass="26743">MSETRLVCLPFAGAGAGLFRQWHERVGGRVSLVPLQLPGREELFSDAPLVTMDALVDFVTAKISRTVGKCPFALFGHSFGALVAYEVAQELVASGLPRPATLVVSGAASPWVARPRLDLASITDAEFIARLSELVGYVHPALADPGLREVLLPALRADMAIVGDYRPSSRSPLPIPITVLRGSEDQLVSDRDVSGWAEVGAANVEFIRFPGPHMYFVDDPEALLVELERIVARSADLKPDVGVSGTTMSG</sequence>
<dbReference type="GO" id="GO:0008610">
    <property type="term" value="P:lipid biosynthetic process"/>
    <property type="evidence" value="ECO:0007669"/>
    <property type="project" value="TreeGrafter"/>
</dbReference>
<evidence type="ECO:0000256" key="2">
    <source>
        <dbReference type="ARBA" id="ARBA00022801"/>
    </source>
</evidence>
<evidence type="ECO:0000313" key="5">
    <source>
        <dbReference type="Proteomes" id="UP000013968"/>
    </source>
</evidence>
<dbReference type="SMART" id="SM00824">
    <property type="entry name" value="PKS_TE"/>
    <property type="match status" value="1"/>
</dbReference>
<protein>
    <submittedName>
        <fullName evidence="4">Thioesterase</fullName>
    </submittedName>
</protein>
<accession>R4T6E0</accession>
<dbReference type="RefSeq" id="WP_016335672.1">
    <property type="nucleotide sequence ID" value="NC_021252.1"/>
</dbReference>
<dbReference type="PANTHER" id="PTHR11487">
    <property type="entry name" value="THIOESTERASE"/>
    <property type="match status" value="1"/>
</dbReference>
<gene>
    <name evidence="4" type="ORF">AORI_5348</name>
</gene>